<dbReference type="AlphaFoldDB" id="A0A671DS60"/>
<name>A0A671DS60_RHIFE</name>
<sequence length="190" mass="20839">MSWAVRRPHRLVSSWEAVARGGGDCGRARGTRWPGHGEPRTARALRALVAGDRTAESGQSEGGNGGEEWKRPVGNTLTCCFCPKASPKRGQRSRTPSPRSMRWRPGTVAVAPSHAALEPVKLDFGAGEDNTCSNTWDREMPEDVALESTPSDHPRTGTVFLSESQTDGKKIIFSSEKKIENCFCFVHYKK</sequence>
<reference evidence="2 3" key="1">
    <citation type="journal article" date="2015" name="Annu Rev Anim Biosci">
        <title>The Genome 10K Project: a way forward.</title>
        <authorList>
            <person name="Koepfli K.P."/>
            <person name="Paten B."/>
            <person name="O'Brien S.J."/>
            <person name="Koepfli K.P."/>
            <person name="Paten B."/>
            <person name="Antunes A."/>
            <person name="Belov K."/>
            <person name="Bustamante C."/>
            <person name="Castoe T.A."/>
            <person name="Clawson H."/>
            <person name="Crawford A.J."/>
            <person name="Diekhans M."/>
            <person name="Distel D."/>
            <person name="Durbin R."/>
            <person name="Earl D."/>
            <person name="Fujita M.K."/>
            <person name="Gamble T."/>
            <person name="Georges A."/>
            <person name="Gemmell N."/>
            <person name="Gilbert M.T."/>
            <person name="Graves J.M."/>
            <person name="Green R.E."/>
            <person name="Hickey G."/>
            <person name="Jarvis E.D."/>
            <person name="Johnson W."/>
            <person name="Komissarov A."/>
            <person name="Korf I."/>
            <person name="Kuhn R."/>
            <person name="Larkin D.M."/>
            <person name="Lewin H."/>
            <person name="Lopez J.V."/>
            <person name="Ma J."/>
            <person name="Marques-Bonet T."/>
            <person name="Miller W."/>
            <person name="Murphy R."/>
            <person name="Pevzner P."/>
            <person name="Shapiro B."/>
            <person name="Steiner C."/>
            <person name="Tamazian G."/>
            <person name="Venkatesh B."/>
            <person name="Wang J."/>
            <person name="Wayne R."/>
            <person name="Wiley E."/>
            <person name="Yang H."/>
            <person name="Zhang G."/>
            <person name="Haussler D."/>
            <person name="Ryder O."/>
            <person name="O'Brien S.J."/>
        </authorList>
    </citation>
    <scope>NUCLEOTIDE SEQUENCE</scope>
</reference>
<dbReference type="InParanoid" id="A0A671DS60"/>
<accession>A0A671DS60</accession>
<proteinExistence type="predicted"/>
<dbReference type="Proteomes" id="UP000472240">
    <property type="component" value="Chromosome 8"/>
</dbReference>
<evidence type="ECO:0000256" key="1">
    <source>
        <dbReference type="SAM" id="MobiDB-lite"/>
    </source>
</evidence>
<reference evidence="2 3" key="2">
    <citation type="journal article" date="2018" name="Annu Rev Anim Biosci">
        <title>Bat Biology, Genomes, and the Bat1K Project: To Generate Chromosome-Level Genomes for All Living Bat Species.</title>
        <authorList>
            <person name="Teeling E.C."/>
            <person name="Vernes S.C."/>
            <person name="Davalos L.M."/>
            <person name="Ray D.A."/>
            <person name="Gilbert M.T.P."/>
            <person name="Myers E."/>
        </authorList>
    </citation>
    <scope>NUCLEOTIDE SEQUENCE</scope>
</reference>
<dbReference type="GeneTree" id="ENSGT00990000213769"/>
<keyword evidence="3" id="KW-1185">Reference proteome</keyword>
<evidence type="ECO:0000313" key="3">
    <source>
        <dbReference type="Proteomes" id="UP000472240"/>
    </source>
</evidence>
<reference evidence="2" key="4">
    <citation type="submission" date="2025-08" db="UniProtKB">
        <authorList>
            <consortium name="Ensembl"/>
        </authorList>
    </citation>
    <scope>IDENTIFICATION</scope>
</reference>
<feature type="region of interest" description="Disordered" evidence="1">
    <location>
        <begin position="85"/>
        <end position="104"/>
    </location>
</feature>
<reference evidence="3" key="3">
    <citation type="submission" date="2018-12" db="EMBL/GenBank/DDBJ databases">
        <title>G10K-VGP greater horseshoe bat female genome, primary haplotype.</title>
        <authorList>
            <person name="Teeling E."/>
            <person name="Myers G."/>
            <person name="Vernes S."/>
            <person name="Pippel M."/>
            <person name="Winkler S."/>
            <person name="Fedrigo O."/>
            <person name="Rhie A."/>
            <person name="Koren S."/>
            <person name="Phillippy A."/>
            <person name="Lewin H."/>
            <person name="Damas J."/>
            <person name="Howe K."/>
            <person name="Mountcastle J."/>
            <person name="Jarvis E.D."/>
        </authorList>
    </citation>
    <scope>NUCLEOTIDE SEQUENCE [LARGE SCALE GENOMIC DNA]</scope>
</reference>
<dbReference type="Ensembl" id="ENSRFET00010002544.1">
    <property type="protein sequence ID" value="ENSRFEP00010002305.1"/>
    <property type="gene ID" value="ENSRFEG00010001688.1"/>
</dbReference>
<organism evidence="2 3">
    <name type="scientific">Rhinolophus ferrumequinum</name>
    <name type="common">Greater horseshoe bat</name>
    <dbReference type="NCBI Taxonomy" id="59479"/>
    <lineage>
        <taxon>Eukaryota</taxon>
        <taxon>Metazoa</taxon>
        <taxon>Chordata</taxon>
        <taxon>Craniata</taxon>
        <taxon>Vertebrata</taxon>
        <taxon>Euteleostomi</taxon>
        <taxon>Mammalia</taxon>
        <taxon>Eutheria</taxon>
        <taxon>Laurasiatheria</taxon>
        <taxon>Chiroptera</taxon>
        <taxon>Yinpterochiroptera</taxon>
        <taxon>Rhinolophoidea</taxon>
        <taxon>Rhinolophidae</taxon>
        <taxon>Rhinolophinae</taxon>
        <taxon>Rhinolophus</taxon>
    </lineage>
</organism>
<evidence type="ECO:0000313" key="2">
    <source>
        <dbReference type="Ensembl" id="ENSRFEP00010002305.1"/>
    </source>
</evidence>
<protein>
    <submittedName>
        <fullName evidence="2">Uncharacterized protein</fullName>
    </submittedName>
</protein>
<reference evidence="2" key="5">
    <citation type="submission" date="2025-09" db="UniProtKB">
        <authorList>
            <consortium name="Ensembl"/>
        </authorList>
    </citation>
    <scope>IDENTIFICATION</scope>
</reference>